<dbReference type="Proteomes" id="UP001179952">
    <property type="component" value="Unassembled WGS sequence"/>
</dbReference>
<evidence type="ECO:0000313" key="1">
    <source>
        <dbReference type="EMBL" id="KAK1268296.1"/>
    </source>
</evidence>
<protein>
    <submittedName>
        <fullName evidence="1">Uncharacterized protein</fullName>
    </submittedName>
</protein>
<reference evidence="1" key="2">
    <citation type="submission" date="2023-06" db="EMBL/GenBank/DDBJ databases">
        <authorList>
            <person name="Ma L."/>
            <person name="Liu K.-W."/>
            <person name="Li Z."/>
            <person name="Hsiao Y.-Y."/>
            <person name="Qi Y."/>
            <person name="Fu T."/>
            <person name="Tang G."/>
            <person name="Zhang D."/>
            <person name="Sun W.-H."/>
            <person name="Liu D.-K."/>
            <person name="Li Y."/>
            <person name="Chen G.-Z."/>
            <person name="Liu X.-D."/>
            <person name="Liao X.-Y."/>
            <person name="Jiang Y.-T."/>
            <person name="Yu X."/>
            <person name="Hao Y."/>
            <person name="Huang J."/>
            <person name="Zhao X.-W."/>
            <person name="Ke S."/>
            <person name="Chen Y.-Y."/>
            <person name="Wu W.-L."/>
            <person name="Hsu J.-L."/>
            <person name="Lin Y.-F."/>
            <person name="Huang M.-D."/>
            <person name="Li C.-Y."/>
            <person name="Huang L."/>
            <person name="Wang Z.-W."/>
            <person name="Zhao X."/>
            <person name="Zhong W.-Y."/>
            <person name="Peng D.-H."/>
            <person name="Ahmad S."/>
            <person name="Lan S."/>
            <person name="Zhang J.-S."/>
            <person name="Tsai W.-C."/>
            <person name="Van De Peer Y."/>
            <person name="Liu Z.-J."/>
        </authorList>
    </citation>
    <scope>NUCLEOTIDE SEQUENCE</scope>
    <source>
        <strain evidence="1">SCP</strain>
        <tissue evidence="1">Leaves</tissue>
    </source>
</reference>
<dbReference type="EMBL" id="JAUJYN010000006">
    <property type="protein sequence ID" value="KAK1268296.1"/>
    <property type="molecule type" value="Genomic_DNA"/>
</dbReference>
<sequence length="67" mass="7652">MLIASETRGTWRYSATDEVPRGAPPSDPTQMTLKKKIMRGVSHTLSERHNPCITDNIDHKQIILNHR</sequence>
<reference evidence="1" key="1">
    <citation type="journal article" date="2023" name="Nat. Commun.">
        <title>Diploid and tetraploid genomes of Acorus and the evolution of monocots.</title>
        <authorList>
            <person name="Ma L."/>
            <person name="Liu K.W."/>
            <person name="Li Z."/>
            <person name="Hsiao Y.Y."/>
            <person name="Qi Y."/>
            <person name="Fu T."/>
            <person name="Tang G.D."/>
            <person name="Zhang D."/>
            <person name="Sun W.H."/>
            <person name="Liu D.K."/>
            <person name="Li Y."/>
            <person name="Chen G.Z."/>
            <person name="Liu X.D."/>
            <person name="Liao X.Y."/>
            <person name="Jiang Y.T."/>
            <person name="Yu X."/>
            <person name="Hao Y."/>
            <person name="Huang J."/>
            <person name="Zhao X.W."/>
            <person name="Ke S."/>
            <person name="Chen Y.Y."/>
            <person name="Wu W.L."/>
            <person name="Hsu J.L."/>
            <person name="Lin Y.F."/>
            <person name="Huang M.D."/>
            <person name="Li C.Y."/>
            <person name="Huang L."/>
            <person name="Wang Z.W."/>
            <person name="Zhao X."/>
            <person name="Zhong W.Y."/>
            <person name="Peng D.H."/>
            <person name="Ahmad S."/>
            <person name="Lan S."/>
            <person name="Zhang J.S."/>
            <person name="Tsai W.C."/>
            <person name="Van de Peer Y."/>
            <person name="Liu Z.J."/>
        </authorList>
    </citation>
    <scope>NUCLEOTIDE SEQUENCE</scope>
    <source>
        <strain evidence="1">SCP</strain>
    </source>
</reference>
<organism evidence="1 2">
    <name type="scientific">Acorus gramineus</name>
    <name type="common">Dwarf sweet flag</name>
    <dbReference type="NCBI Taxonomy" id="55184"/>
    <lineage>
        <taxon>Eukaryota</taxon>
        <taxon>Viridiplantae</taxon>
        <taxon>Streptophyta</taxon>
        <taxon>Embryophyta</taxon>
        <taxon>Tracheophyta</taxon>
        <taxon>Spermatophyta</taxon>
        <taxon>Magnoliopsida</taxon>
        <taxon>Liliopsida</taxon>
        <taxon>Acoraceae</taxon>
        <taxon>Acorus</taxon>
    </lineage>
</organism>
<evidence type="ECO:0000313" key="2">
    <source>
        <dbReference type="Proteomes" id="UP001179952"/>
    </source>
</evidence>
<dbReference type="AlphaFoldDB" id="A0AAV9AWL5"/>
<name>A0AAV9AWL5_ACOGR</name>
<gene>
    <name evidence="1" type="ORF">QJS04_geneDACA017128</name>
</gene>
<keyword evidence="2" id="KW-1185">Reference proteome</keyword>
<proteinExistence type="predicted"/>
<comment type="caution">
    <text evidence="1">The sequence shown here is derived from an EMBL/GenBank/DDBJ whole genome shotgun (WGS) entry which is preliminary data.</text>
</comment>
<accession>A0AAV9AWL5</accession>